<organism evidence="1 2">
    <name type="scientific">Trypanosoma congolense (strain IL3000)</name>
    <dbReference type="NCBI Taxonomy" id="1068625"/>
    <lineage>
        <taxon>Eukaryota</taxon>
        <taxon>Discoba</taxon>
        <taxon>Euglenozoa</taxon>
        <taxon>Kinetoplastea</taxon>
        <taxon>Metakinetoplastina</taxon>
        <taxon>Trypanosomatida</taxon>
        <taxon>Trypanosomatidae</taxon>
        <taxon>Trypanosoma</taxon>
        <taxon>Nannomonas</taxon>
    </lineage>
</organism>
<protein>
    <submittedName>
        <fullName evidence="1">WGS project CAEQ00000000 data, annotated contig 53</fullName>
    </submittedName>
</protein>
<evidence type="ECO:0000313" key="1">
    <source>
        <dbReference type="EMBL" id="CCD16502.1"/>
    </source>
</evidence>
<name>F9WGR5_TRYCI</name>
<gene>
    <name evidence="1" type="ORF">TCIL3000_0_01640</name>
</gene>
<dbReference type="EMBL" id="CAEQ01002308">
    <property type="protein sequence ID" value="CCD16502.1"/>
    <property type="molecule type" value="Genomic_DNA"/>
</dbReference>
<dbReference type="VEuPathDB" id="TriTrypDB:TcIL3000_0_01640"/>
<keyword evidence="2" id="KW-1185">Reference proteome</keyword>
<sequence length="591" mass="65681">MVVASRHITAIDGRKVTWINTCMESPQKESVTDLLHVIDLFVAENGEEIHVSTKVFHGSLSQQVIVRTTFLVMNTLPCVVACRANGCGTVDAMFPPGTVTSFPIPLLDKSDVLIRLISPETGAESNEQIIGEDSLRDLKRFAEIRGDDSIGRLREFIFSGEKVYVDITYRLQDAVLTMFLSPVRVGIHNGTRYQMGMSIFIAGQCVEESVVEPDGTFFTLRHDPFGPPVGYMFECVINSDTYISSELVDGRFIDGATEESVVMVHKDMPHRHFFELNIEQRCNNPWQTPRVFTLRPRYMFEIENKLSTDVRFTSEAGNSVGSLRDKVLSCVAGRNFAYLPLYTSLVVHVGSKASAPFEINDGLEGRLIVCTPTGSRNDCDRQCHCLLMRPTSTGCRMELLPSLYIVNEDERRNLVVMRCTERNGDACGKNDHATPAIIPARGTFPYTALLPQGGDEFFSFTWNDAGGACNGHQRVSPPLKVTLTPHSFSSSFVQCGITHHEVRLRKDGFLDPAVLSVSGPCGPRLTVVNMTPYTFDTVLPMRAVSYTPQSINVGELYLVSFDSEGGRRTHHLQLPEEGHVDYVNDLTTLSC</sequence>
<reference evidence="1 2" key="2">
    <citation type="journal article" date="2012" name="Proc. Natl. Acad. Sci. U.S.A.">
        <title>Antigenic diversity is generated by distinct evolutionary mechanisms in African trypanosome species.</title>
        <authorList>
            <person name="Jackson A.P."/>
            <person name="Berry A."/>
            <person name="Aslett M."/>
            <person name="Allison H.C."/>
            <person name="Burton P."/>
            <person name="Vavrova-Anderson J."/>
            <person name="Brown R."/>
            <person name="Browne H."/>
            <person name="Corton N."/>
            <person name="Hauser H."/>
            <person name="Gamble J."/>
            <person name="Gilderthorp R."/>
            <person name="Marcello L."/>
            <person name="McQuillan J."/>
            <person name="Otto T.D."/>
            <person name="Quail M.A."/>
            <person name="Sanders M.J."/>
            <person name="van Tonder A."/>
            <person name="Ginger M.L."/>
            <person name="Field M.C."/>
            <person name="Barry J.D."/>
            <person name="Hertz-Fowler C."/>
            <person name="Berriman M."/>
        </authorList>
    </citation>
    <scope>NUCLEOTIDE SEQUENCE [LARGE SCALE GENOMIC DNA]</scope>
    <source>
        <strain evidence="1 2">IL3000</strain>
    </source>
</reference>
<dbReference type="Proteomes" id="UP000000702">
    <property type="component" value="Unassembled WGS sequence"/>
</dbReference>
<feature type="non-terminal residue" evidence="1">
    <location>
        <position position="591"/>
    </location>
</feature>
<dbReference type="AlphaFoldDB" id="F9WGR5"/>
<reference evidence="2" key="1">
    <citation type="submission" date="2011-07" db="EMBL/GenBank/DDBJ databases">
        <title>Divergent evolution of antigenic variation in African trypanosomes.</title>
        <authorList>
            <person name="Jackson A.P."/>
            <person name="Berry A."/>
            <person name="Allison H.C."/>
            <person name="Burton P."/>
            <person name="Anderson J."/>
            <person name="Aslett M."/>
            <person name="Brown R."/>
            <person name="Corton N."/>
            <person name="Harris D."/>
            <person name="Hauser H."/>
            <person name="Gamble J."/>
            <person name="Gilderthorp R."/>
            <person name="McQuillan J."/>
            <person name="Quail M.A."/>
            <person name="Sanders M."/>
            <person name="Van Tonder A."/>
            <person name="Ginger M.L."/>
            <person name="Donelson J.E."/>
            <person name="Field M.C."/>
            <person name="Barry J.D."/>
            <person name="Berriman M."/>
            <person name="Hertz-Fowler C."/>
        </authorList>
    </citation>
    <scope>NUCLEOTIDE SEQUENCE [LARGE SCALE GENOMIC DNA]</scope>
    <source>
        <strain evidence="2">IL3000</strain>
    </source>
</reference>
<evidence type="ECO:0000313" key="2">
    <source>
        <dbReference type="Proteomes" id="UP000000702"/>
    </source>
</evidence>
<accession>F9WGR5</accession>
<comment type="caution">
    <text evidence="1">The sequence shown here is derived from an EMBL/GenBank/DDBJ whole genome shotgun (WGS) entry which is preliminary data.</text>
</comment>
<proteinExistence type="predicted"/>